<dbReference type="PANTHER" id="PTHR11475:SF4">
    <property type="entry name" value="CHORION PEROXIDASE"/>
    <property type="match status" value="1"/>
</dbReference>
<accession>A0A2S0NAS5</accession>
<dbReference type="GO" id="GO:0006979">
    <property type="term" value="P:response to oxidative stress"/>
    <property type="evidence" value="ECO:0007669"/>
    <property type="project" value="InterPro"/>
</dbReference>
<dbReference type="OrthoDB" id="105077at2"/>
<dbReference type="Gene3D" id="1.10.640.10">
    <property type="entry name" value="Haem peroxidase domain superfamily, animal type"/>
    <property type="match status" value="1"/>
</dbReference>
<feature type="compositionally biased region" description="Polar residues" evidence="4">
    <location>
        <begin position="13"/>
        <end position="22"/>
    </location>
</feature>
<keyword evidence="5" id="KW-0560">Oxidoreductase</keyword>
<sequence length="511" mass="55743">MTIQHGLPGRQPTPLSLQSPANTDPGLFGRMFEGLPPLTASDDALEALANAMKDADPRSPGGNSKIPAGITYFGQFIDHDVTLDVTPLAEKRADRSGKTNFRTPRVDLDSLYGLGPDVMPHLYHREQKLGFIGNKFVLGLATESDKLITPGTFPDIEGGDLPRGPEGHALIGDPRNDENLIVAQTHLAFLKFHNHVVDKLRGTVADDRLFLEARRTVTWHYQWMVLHEFLELLTGEPGITARILNEGRKFYRFRSRPFMPVEFSAAAYRFGHSMIREGYSHNIVFRPGGATVATLPLLFHFTAKSGGIGGRILFEGPFPAGLPGMATLPSNWVIDWRRFHELGTPKGTPNFEFNVARKIDPFLIPTLHTLPGFPAGREGNLAFRNLKRGVLLGLPSGQTIAAHMKVKPLTKAQLSSGPDGAVAAANRLIDHTPLWYYILKEAEQLGRGEHLGPVGKTIVAEVFVGLVAGDPQSYLSATPQWTPSGIGPVDGRFTFADLLSVVGDINPLGDG</sequence>
<name>A0A2S0NAS5_9HYPH</name>
<dbReference type="GO" id="GO:0005576">
    <property type="term" value="C:extracellular region"/>
    <property type="evidence" value="ECO:0007669"/>
    <property type="project" value="UniProtKB-SubCell"/>
</dbReference>
<dbReference type="InterPro" id="IPR037120">
    <property type="entry name" value="Haem_peroxidase_sf_animal"/>
</dbReference>
<keyword evidence="6" id="KW-1185">Reference proteome</keyword>
<keyword evidence="2" id="KW-0964">Secreted</keyword>
<dbReference type="PRINTS" id="PR00457">
    <property type="entry name" value="ANPEROXIDASE"/>
</dbReference>
<dbReference type="KEGG" id="phr:C6569_09475"/>
<gene>
    <name evidence="5" type="ORF">C6569_09475</name>
</gene>
<evidence type="ECO:0000256" key="2">
    <source>
        <dbReference type="ARBA" id="ARBA00022525"/>
    </source>
</evidence>
<evidence type="ECO:0000313" key="5">
    <source>
        <dbReference type="EMBL" id="AVO45270.1"/>
    </source>
</evidence>
<dbReference type="Pfam" id="PF03098">
    <property type="entry name" value="An_peroxidase"/>
    <property type="match status" value="1"/>
</dbReference>
<dbReference type="SUPFAM" id="SSF48113">
    <property type="entry name" value="Heme-dependent peroxidases"/>
    <property type="match status" value="1"/>
</dbReference>
<feature type="region of interest" description="Disordered" evidence="4">
    <location>
        <begin position="1"/>
        <end position="29"/>
    </location>
</feature>
<dbReference type="InterPro" id="IPR019791">
    <property type="entry name" value="Haem_peroxidase_animal"/>
</dbReference>
<dbReference type="InterPro" id="IPR010255">
    <property type="entry name" value="Haem_peroxidase_sf"/>
</dbReference>
<dbReference type="EMBL" id="CP027668">
    <property type="protein sequence ID" value="AVO45270.1"/>
    <property type="molecule type" value="Genomic_DNA"/>
</dbReference>
<reference evidence="5 6" key="1">
    <citation type="submission" date="2018-03" db="EMBL/GenBank/DDBJ databases">
        <title>Genome sequencing of Phreatobacter sp.</title>
        <authorList>
            <person name="Kim S.-J."/>
            <person name="Heo J."/>
            <person name="Kwon S.-W."/>
        </authorList>
    </citation>
    <scope>NUCLEOTIDE SEQUENCE [LARGE SCALE GENOMIC DNA]</scope>
    <source>
        <strain evidence="5 6">S-12</strain>
    </source>
</reference>
<dbReference type="CDD" id="cd09819">
    <property type="entry name" value="An_peroxidase_bacterial_1"/>
    <property type="match status" value="1"/>
</dbReference>
<dbReference type="GO" id="GO:0020037">
    <property type="term" value="F:heme binding"/>
    <property type="evidence" value="ECO:0007669"/>
    <property type="project" value="InterPro"/>
</dbReference>
<evidence type="ECO:0000256" key="4">
    <source>
        <dbReference type="SAM" id="MobiDB-lite"/>
    </source>
</evidence>
<proteinExistence type="predicted"/>
<dbReference type="RefSeq" id="WP_106748611.1">
    <property type="nucleotide sequence ID" value="NZ_CP027668.1"/>
</dbReference>
<keyword evidence="3" id="KW-0325">Glycoprotein</keyword>
<protein>
    <submittedName>
        <fullName evidence="5">Heme peroxidase</fullName>
    </submittedName>
</protein>
<dbReference type="Proteomes" id="UP000237889">
    <property type="component" value="Chromosome"/>
</dbReference>
<dbReference type="AlphaFoldDB" id="A0A2S0NAS5"/>
<evidence type="ECO:0000256" key="1">
    <source>
        <dbReference type="ARBA" id="ARBA00004613"/>
    </source>
</evidence>
<dbReference type="PROSITE" id="PS50292">
    <property type="entry name" value="PEROXIDASE_3"/>
    <property type="match status" value="1"/>
</dbReference>
<evidence type="ECO:0000256" key="3">
    <source>
        <dbReference type="ARBA" id="ARBA00023180"/>
    </source>
</evidence>
<comment type="subcellular location">
    <subcellularLocation>
        <location evidence="1">Secreted</location>
    </subcellularLocation>
</comment>
<dbReference type="PANTHER" id="PTHR11475">
    <property type="entry name" value="OXIDASE/PEROXIDASE"/>
    <property type="match status" value="1"/>
</dbReference>
<keyword evidence="5" id="KW-0575">Peroxidase</keyword>
<organism evidence="5 6">
    <name type="scientific">Phreatobacter cathodiphilus</name>
    <dbReference type="NCBI Taxonomy" id="1868589"/>
    <lineage>
        <taxon>Bacteria</taxon>
        <taxon>Pseudomonadati</taxon>
        <taxon>Pseudomonadota</taxon>
        <taxon>Alphaproteobacteria</taxon>
        <taxon>Hyphomicrobiales</taxon>
        <taxon>Phreatobacteraceae</taxon>
        <taxon>Phreatobacter</taxon>
    </lineage>
</organism>
<evidence type="ECO:0000313" key="6">
    <source>
        <dbReference type="Proteomes" id="UP000237889"/>
    </source>
</evidence>
<dbReference type="GO" id="GO:0004601">
    <property type="term" value="F:peroxidase activity"/>
    <property type="evidence" value="ECO:0007669"/>
    <property type="project" value="UniProtKB-KW"/>
</dbReference>